<accession>A0ACB9TM07</accession>
<comment type="caution">
    <text evidence="1">The sequence shown here is derived from an EMBL/GenBank/DDBJ whole genome shotgun (WGS) entry which is preliminary data.</text>
</comment>
<organism evidence="1 2">
    <name type="scientific">Holotrichia oblita</name>
    <name type="common">Chafer beetle</name>
    <dbReference type="NCBI Taxonomy" id="644536"/>
    <lineage>
        <taxon>Eukaryota</taxon>
        <taxon>Metazoa</taxon>
        <taxon>Ecdysozoa</taxon>
        <taxon>Arthropoda</taxon>
        <taxon>Hexapoda</taxon>
        <taxon>Insecta</taxon>
        <taxon>Pterygota</taxon>
        <taxon>Neoptera</taxon>
        <taxon>Endopterygota</taxon>
        <taxon>Coleoptera</taxon>
        <taxon>Polyphaga</taxon>
        <taxon>Scarabaeiformia</taxon>
        <taxon>Scarabaeidae</taxon>
        <taxon>Melolonthinae</taxon>
        <taxon>Holotrichia</taxon>
    </lineage>
</organism>
<keyword evidence="2" id="KW-1185">Reference proteome</keyword>
<protein>
    <submittedName>
        <fullName evidence="1">Peptidyl-prolyl cis-trans isomerase-related</fullName>
    </submittedName>
</protein>
<name>A0ACB9TM07_HOLOL</name>
<dbReference type="EMBL" id="CM043016">
    <property type="protein sequence ID" value="KAI4467808.1"/>
    <property type="molecule type" value="Genomic_DNA"/>
</dbReference>
<sequence>MSNIYILEPPTTGKILLKTTVGDIDIELWSKEAPKACRNFIQLCLEGYYTNTIFHRVVKGFIAQGGDPNGDGTGGESIYGEPFKDEFHQRLKFVRRGLVAMANAGRDDNGSQFFFTLAATPELQNKHTIFGKVSGNTIFNVLKLEEGLIEDERPLYPHKILRTDVLNNPFTDITPRIKEVIVDKRKRKEKKVGVKNFKLLSFGTEAEEDEEETLKVNVQLAGKGKSTHDVLDDPKLSSKTVQEAENESRESDEKQEINLEDQLEAIRKKLKADKSELKKKPPINTQLSNDSDDDDFDFNNSRAERKRKFDEIKKEIENVKREYHRNKLKKETTAVEEKVQEKEHSEMFAEYKNEYDKYKAKTKTLPKKGSGREEFTLNLLAKFKNKLQTIKEKNTDEVDAEENADDVDNDESWMSHELRFKDDVPILAKDANTKDDDWFEIYDPRNALNKRRRGENIHKEKNDPKLSSKTVQEAENESRESDEKQEINLEDQLEAIRKKLKADKSELKKKPPINTQLSNDSDDDDFDFNNSRAERKRKFDEIKKEIENVKREYHRNKLKKETTAVEEKVQEKEHSEMFAEYKNEYDKYKAKTKTLPKKGSGREEFTLNLLAKFKNKLQTIKEKNTDEVDAEENADDVDNDESW</sequence>
<reference evidence="1" key="1">
    <citation type="submission" date="2022-04" db="EMBL/GenBank/DDBJ databases">
        <title>Chromosome-scale genome assembly of Holotrichia oblita Faldermann.</title>
        <authorList>
            <person name="Rongchong L."/>
        </authorList>
    </citation>
    <scope>NUCLEOTIDE SEQUENCE</scope>
    <source>
        <strain evidence="1">81SQS9</strain>
    </source>
</reference>
<gene>
    <name evidence="1" type="ORF">MML48_2g00017293</name>
</gene>
<evidence type="ECO:0000313" key="2">
    <source>
        <dbReference type="Proteomes" id="UP001056778"/>
    </source>
</evidence>
<keyword evidence="1" id="KW-0413">Isomerase</keyword>
<evidence type="ECO:0000313" key="1">
    <source>
        <dbReference type="EMBL" id="KAI4467808.1"/>
    </source>
</evidence>
<dbReference type="Proteomes" id="UP001056778">
    <property type="component" value="Chromosome 2"/>
</dbReference>
<proteinExistence type="predicted"/>